<evidence type="ECO:0000313" key="3">
    <source>
        <dbReference type="Proteomes" id="UP000691718"/>
    </source>
</evidence>
<feature type="region of interest" description="Disordered" evidence="1">
    <location>
        <begin position="1"/>
        <end position="22"/>
    </location>
</feature>
<accession>A0A8S3XQY0</accession>
<sequence length="93" mass="10648">MSEYDPKCDKDEDTENETNGSVKSYENLKTKVTILSDIKNTADNQAYFDLSKYGPFELKPINTLCKVKTKADRVGRIKKESSKMMTLNQECQN</sequence>
<dbReference type="OrthoDB" id="7300790at2759"/>
<evidence type="ECO:0000256" key="1">
    <source>
        <dbReference type="SAM" id="MobiDB-lite"/>
    </source>
</evidence>
<keyword evidence="3" id="KW-1185">Reference proteome</keyword>
<organism evidence="2 3">
    <name type="scientific">Parnassius apollo</name>
    <name type="common">Apollo butterfly</name>
    <name type="synonym">Papilio apollo</name>
    <dbReference type="NCBI Taxonomy" id="110799"/>
    <lineage>
        <taxon>Eukaryota</taxon>
        <taxon>Metazoa</taxon>
        <taxon>Ecdysozoa</taxon>
        <taxon>Arthropoda</taxon>
        <taxon>Hexapoda</taxon>
        <taxon>Insecta</taxon>
        <taxon>Pterygota</taxon>
        <taxon>Neoptera</taxon>
        <taxon>Endopterygota</taxon>
        <taxon>Lepidoptera</taxon>
        <taxon>Glossata</taxon>
        <taxon>Ditrysia</taxon>
        <taxon>Papilionoidea</taxon>
        <taxon>Papilionidae</taxon>
        <taxon>Parnassiinae</taxon>
        <taxon>Parnassini</taxon>
        <taxon>Parnassius</taxon>
        <taxon>Parnassius</taxon>
    </lineage>
</organism>
<reference evidence="2" key="1">
    <citation type="submission" date="2021-04" db="EMBL/GenBank/DDBJ databases">
        <authorList>
            <person name="Tunstrom K."/>
        </authorList>
    </citation>
    <scope>NUCLEOTIDE SEQUENCE</scope>
</reference>
<protein>
    <submittedName>
        <fullName evidence="2">(apollo) hypothetical protein</fullName>
    </submittedName>
</protein>
<comment type="caution">
    <text evidence="2">The sequence shown here is derived from an EMBL/GenBank/DDBJ whole genome shotgun (WGS) entry which is preliminary data.</text>
</comment>
<dbReference type="Proteomes" id="UP000691718">
    <property type="component" value="Unassembled WGS sequence"/>
</dbReference>
<gene>
    <name evidence="2" type="ORF">PAPOLLO_LOCUS21199</name>
</gene>
<evidence type="ECO:0000313" key="2">
    <source>
        <dbReference type="EMBL" id="CAG5037729.1"/>
    </source>
</evidence>
<proteinExistence type="predicted"/>
<feature type="compositionally biased region" description="Basic and acidic residues" evidence="1">
    <location>
        <begin position="1"/>
        <end position="10"/>
    </location>
</feature>
<dbReference type="EMBL" id="CAJQZP010001305">
    <property type="protein sequence ID" value="CAG5037729.1"/>
    <property type="molecule type" value="Genomic_DNA"/>
</dbReference>
<name>A0A8S3XQY0_PARAO</name>
<dbReference type="AlphaFoldDB" id="A0A8S3XQY0"/>